<accession>A0ABS6ESW8</accession>
<feature type="region of interest" description="Disordered" evidence="1">
    <location>
        <begin position="84"/>
        <end position="109"/>
    </location>
</feature>
<dbReference type="EMBL" id="JAHLQI010000004">
    <property type="protein sequence ID" value="MBU5490788.1"/>
    <property type="molecule type" value="Genomic_DNA"/>
</dbReference>
<evidence type="ECO:0000313" key="2">
    <source>
        <dbReference type="EMBL" id="MBU5490788.1"/>
    </source>
</evidence>
<sequence>MLSSVMHIIVADFPAPRMAPAKISTNTIDKVQGKQAHDNFAAQINDCRIAGKQTHDNSGSANSSMARVMEPCVKSTSCEKCGKKSHKMRIKSNKTANFSRKFSRIQKKS</sequence>
<proteinExistence type="predicted"/>
<evidence type="ECO:0000256" key="1">
    <source>
        <dbReference type="SAM" id="MobiDB-lite"/>
    </source>
</evidence>
<gene>
    <name evidence="2" type="ORF">KQI75_09210</name>
</gene>
<protein>
    <submittedName>
        <fullName evidence="2">Uncharacterized protein</fullName>
    </submittedName>
</protein>
<dbReference type="Proteomes" id="UP000783588">
    <property type="component" value="Unassembled WGS sequence"/>
</dbReference>
<comment type="caution">
    <text evidence="2">The sequence shown here is derived from an EMBL/GenBank/DDBJ whole genome shotgun (WGS) entry which is preliminary data.</text>
</comment>
<reference evidence="2 3" key="1">
    <citation type="submission" date="2021-06" db="EMBL/GenBank/DDBJ databases">
        <authorList>
            <person name="Sun Q."/>
            <person name="Li D."/>
        </authorList>
    </citation>
    <scope>NUCLEOTIDE SEQUENCE [LARGE SCALE GENOMIC DNA]</scope>
    <source>
        <strain evidence="2 3">MSJd-7</strain>
    </source>
</reference>
<dbReference type="RefSeq" id="WP_216470480.1">
    <property type="nucleotide sequence ID" value="NZ_JAHLQI010000004.1"/>
</dbReference>
<name>A0ABS6ESW8_9FIRM</name>
<keyword evidence="3" id="KW-1185">Reference proteome</keyword>
<evidence type="ECO:0000313" key="3">
    <source>
        <dbReference type="Proteomes" id="UP000783588"/>
    </source>
</evidence>
<organism evidence="2 3">
    <name type="scientific">Butyricicoccus intestinisimiae</name>
    <dbReference type="NCBI Taxonomy" id="2841509"/>
    <lineage>
        <taxon>Bacteria</taxon>
        <taxon>Bacillati</taxon>
        <taxon>Bacillota</taxon>
        <taxon>Clostridia</taxon>
        <taxon>Eubacteriales</taxon>
        <taxon>Butyricicoccaceae</taxon>
        <taxon>Butyricicoccus</taxon>
    </lineage>
</organism>